<dbReference type="AlphaFoldDB" id="A0A0G1UKF7"/>
<dbReference type="STRING" id="1618358.UX80_C0005G0030"/>
<comment type="caution">
    <text evidence="4">The sequence shown here is derived from an EMBL/GenBank/DDBJ whole genome shotgun (WGS) entry which is preliminary data.</text>
</comment>
<reference evidence="4 5" key="1">
    <citation type="journal article" date="2015" name="Nature">
        <title>rRNA introns, odd ribosomes, and small enigmatic genomes across a large radiation of phyla.</title>
        <authorList>
            <person name="Brown C.T."/>
            <person name="Hug L.A."/>
            <person name="Thomas B.C."/>
            <person name="Sharon I."/>
            <person name="Castelle C.J."/>
            <person name="Singh A."/>
            <person name="Wilkins M.J."/>
            <person name="Williams K.H."/>
            <person name="Banfield J.F."/>
        </authorList>
    </citation>
    <scope>NUCLEOTIDE SEQUENCE [LARGE SCALE GENOMIC DNA]</scope>
</reference>
<dbReference type="InterPro" id="IPR050570">
    <property type="entry name" value="Cell_wall_metabolism_enzyme"/>
</dbReference>
<proteinExistence type="predicted"/>
<accession>A0A0G1UKF7</accession>
<feature type="coiled-coil region" evidence="1">
    <location>
        <begin position="160"/>
        <end position="219"/>
    </location>
</feature>
<evidence type="ECO:0000313" key="5">
    <source>
        <dbReference type="Proteomes" id="UP000034307"/>
    </source>
</evidence>
<dbReference type="SUPFAM" id="SSF51261">
    <property type="entry name" value="Duplicated hybrid motif"/>
    <property type="match status" value="2"/>
</dbReference>
<evidence type="ECO:0000256" key="2">
    <source>
        <dbReference type="SAM" id="SignalP"/>
    </source>
</evidence>
<organism evidence="4 5">
    <name type="scientific">Candidatus Amesbacteria bacterium GW2011_GWA2_47_11b</name>
    <dbReference type="NCBI Taxonomy" id="1618358"/>
    <lineage>
        <taxon>Bacteria</taxon>
        <taxon>Candidatus Amesiibacteriota</taxon>
    </lineage>
</organism>
<dbReference type="PANTHER" id="PTHR21666">
    <property type="entry name" value="PEPTIDASE-RELATED"/>
    <property type="match status" value="1"/>
</dbReference>
<feature type="chain" id="PRO_5002540103" description="M23ase beta-sheet core domain-containing protein" evidence="2">
    <location>
        <begin position="25"/>
        <end position="359"/>
    </location>
</feature>
<dbReference type="InterPro" id="IPR011055">
    <property type="entry name" value="Dup_hybrid_motif"/>
</dbReference>
<dbReference type="Proteomes" id="UP000034307">
    <property type="component" value="Unassembled WGS sequence"/>
</dbReference>
<dbReference type="EMBL" id="LCNO01000005">
    <property type="protein sequence ID" value="KKU58210.1"/>
    <property type="molecule type" value="Genomic_DNA"/>
</dbReference>
<name>A0A0G1UKF7_9BACT</name>
<dbReference type="InterPro" id="IPR016047">
    <property type="entry name" value="M23ase_b-sheet_dom"/>
</dbReference>
<keyword evidence="1" id="KW-0175">Coiled coil</keyword>
<dbReference type="Pfam" id="PF01551">
    <property type="entry name" value="Peptidase_M23"/>
    <property type="match status" value="1"/>
</dbReference>
<feature type="signal peptide" evidence="2">
    <location>
        <begin position="1"/>
        <end position="24"/>
    </location>
</feature>
<keyword evidence="2" id="KW-0732">Signal</keyword>
<evidence type="ECO:0000313" key="4">
    <source>
        <dbReference type="EMBL" id="KKU58210.1"/>
    </source>
</evidence>
<evidence type="ECO:0000256" key="1">
    <source>
        <dbReference type="SAM" id="Coils"/>
    </source>
</evidence>
<sequence>MKKFLFACSCLLCLLLLAVPAARADSASDLETKIAELEKKVVALHSQAQTLSGQVAFYDGQIKLTSLKISQTEDQIASISAKINFLEDKLQAKSRLLEKQILLSYKQGQLDPLQIFFSAADFSELVSRFKYLQIVQSTNRRFLAETQAVQNNYAQQKTLVQDSQTRLQTQKTALANLRADRDNLLKQTKNNESLYQKQLEEARLELQAINSALANAVRQGPVNAGDPIGLVGNSGYPSCSTGKHLHFEVRQNDSWVNAETYLKNTTDKWGLNIGSGNWDWPLRGTLEITQRYGNTPYSYRYRYSGGIHTGIDMVSTDDVIRAPAAGMLYSSSEKCGSSTINIKFIDHGSGLKTLYLHVQ</sequence>
<dbReference type="GO" id="GO:0004222">
    <property type="term" value="F:metalloendopeptidase activity"/>
    <property type="evidence" value="ECO:0007669"/>
    <property type="project" value="TreeGrafter"/>
</dbReference>
<evidence type="ECO:0000259" key="3">
    <source>
        <dbReference type="Pfam" id="PF01551"/>
    </source>
</evidence>
<feature type="domain" description="M23ase beta-sheet core" evidence="3">
    <location>
        <begin position="219"/>
        <end position="257"/>
    </location>
</feature>
<gene>
    <name evidence="4" type="ORF">UX80_C0005G0030</name>
</gene>
<feature type="coiled-coil region" evidence="1">
    <location>
        <begin position="27"/>
        <end position="89"/>
    </location>
</feature>
<dbReference type="CDD" id="cd12797">
    <property type="entry name" value="M23_peptidase"/>
    <property type="match status" value="1"/>
</dbReference>
<protein>
    <recommendedName>
        <fullName evidence="3">M23ase beta-sheet core domain-containing protein</fullName>
    </recommendedName>
</protein>
<dbReference type="PANTHER" id="PTHR21666:SF270">
    <property type="entry name" value="MUREIN HYDROLASE ACTIVATOR ENVC"/>
    <property type="match status" value="1"/>
</dbReference>
<dbReference type="Gene3D" id="2.70.70.10">
    <property type="entry name" value="Glucose Permease (Domain IIA)"/>
    <property type="match status" value="2"/>
</dbReference>
<dbReference type="Gene3D" id="1.20.5.170">
    <property type="match status" value="1"/>
</dbReference>